<dbReference type="EMBL" id="CM001743">
    <property type="protein sequence ID" value="KJB21388.1"/>
    <property type="molecule type" value="Genomic_DNA"/>
</dbReference>
<keyword evidence="3" id="KW-0341">Growth regulation</keyword>
<keyword evidence="2" id="KW-0217">Developmental protein</keyword>
<dbReference type="Gramene" id="KJB21388">
    <property type="protein sequence ID" value="KJB21388"/>
    <property type="gene ID" value="B456_004G163300"/>
</dbReference>
<dbReference type="STRING" id="29730.A0A0D2P405"/>
<accession>A0A0D2P405</accession>
<organism evidence="4 5">
    <name type="scientific">Gossypium raimondii</name>
    <name type="common">Peruvian cotton</name>
    <name type="synonym">Gossypium klotzschianum subsp. raimondii</name>
    <dbReference type="NCBI Taxonomy" id="29730"/>
    <lineage>
        <taxon>Eukaryota</taxon>
        <taxon>Viridiplantae</taxon>
        <taxon>Streptophyta</taxon>
        <taxon>Embryophyta</taxon>
        <taxon>Tracheophyta</taxon>
        <taxon>Spermatophyta</taxon>
        <taxon>Magnoliopsida</taxon>
        <taxon>eudicotyledons</taxon>
        <taxon>Gunneridae</taxon>
        <taxon>Pentapetalae</taxon>
        <taxon>rosids</taxon>
        <taxon>malvids</taxon>
        <taxon>Malvales</taxon>
        <taxon>Malvaceae</taxon>
        <taxon>Malvoideae</taxon>
        <taxon>Gossypium</taxon>
    </lineage>
</organism>
<dbReference type="OMA" id="FWAKSIW"/>
<gene>
    <name evidence="4" type="ORF">B456_004G163300</name>
</gene>
<keyword evidence="5" id="KW-1185">Reference proteome</keyword>
<dbReference type="Proteomes" id="UP000032304">
    <property type="component" value="Chromosome 4"/>
</dbReference>
<protein>
    <submittedName>
        <fullName evidence="4">Uncharacterized protein</fullName>
    </submittedName>
</protein>
<evidence type="ECO:0000313" key="5">
    <source>
        <dbReference type="Proteomes" id="UP000032304"/>
    </source>
</evidence>
<evidence type="ECO:0000256" key="3">
    <source>
        <dbReference type="ARBA" id="ARBA00022604"/>
    </source>
</evidence>
<proteinExistence type="inferred from homology"/>
<reference evidence="4 5" key="1">
    <citation type="journal article" date="2012" name="Nature">
        <title>Repeated polyploidization of Gossypium genomes and the evolution of spinnable cotton fibres.</title>
        <authorList>
            <person name="Paterson A.H."/>
            <person name="Wendel J.F."/>
            <person name="Gundlach H."/>
            <person name="Guo H."/>
            <person name="Jenkins J."/>
            <person name="Jin D."/>
            <person name="Llewellyn D."/>
            <person name="Showmaker K.C."/>
            <person name="Shu S."/>
            <person name="Udall J."/>
            <person name="Yoo M.J."/>
            <person name="Byers R."/>
            <person name="Chen W."/>
            <person name="Doron-Faigenboim A."/>
            <person name="Duke M.V."/>
            <person name="Gong L."/>
            <person name="Grimwood J."/>
            <person name="Grover C."/>
            <person name="Grupp K."/>
            <person name="Hu G."/>
            <person name="Lee T.H."/>
            <person name="Li J."/>
            <person name="Lin L."/>
            <person name="Liu T."/>
            <person name="Marler B.S."/>
            <person name="Page J.T."/>
            <person name="Roberts A.W."/>
            <person name="Romanel E."/>
            <person name="Sanders W.S."/>
            <person name="Szadkowski E."/>
            <person name="Tan X."/>
            <person name="Tang H."/>
            <person name="Xu C."/>
            <person name="Wang J."/>
            <person name="Wang Z."/>
            <person name="Zhang D."/>
            <person name="Zhang L."/>
            <person name="Ashrafi H."/>
            <person name="Bedon F."/>
            <person name="Bowers J.E."/>
            <person name="Brubaker C.L."/>
            <person name="Chee P.W."/>
            <person name="Das S."/>
            <person name="Gingle A.R."/>
            <person name="Haigler C.H."/>
            <person name="Harker D."/>
            <person name="Hoffmann L.V."/>
            <person name="Hovav R."/>
            <person name="Jones D.C."/>
            <person name="Lemke C."/>
            <person name="Mansoor S."/>
            <person name="ur Rahman M."/>
            <person name="Rainville L.N."/>
            <person name="Rambani A."/>
            <person name="Reddy U.K."/>
            <person name="Rong J.K."/>
            <person name="Saranga Y."/>
            <person name="Scheffler B.E."/>
            <person name="Scheffler J.A."/>
            <person name="Stelly D.M."/>
            <person name="Triplett B.A."/>
            <person name="Van Deynze A."/>
            <person name="Vaslin M.F."/>
            <person name="Waghmare V.N."/>
            <person name="Walford S.A."/>
            <person name="Wright R.J."/>
            <person name="Zaki E.A."/>
            <person name="Zhang T."/>
            <person name="Dennis E.S."/>
            <person name="Mayer K.F."/>
            <person name="Peterson D.G."/>
            <person name="Rokhsar D.S."/>
            <person name="Wang X."/>
            <person name="Schmutz J."/>
        </authorList>
    </citation>
    <scope>NUCLEOTIDE SEQUENCE [LARGE SCALE GENOMIC DNA]</scope>
</reference>
<dbReference type="PANTHER" id="PTHR31374:SF388">
    <property type="entry name" value="AUXIN-RESPONSIVE PROTEIN SAUR36"/>
    <property type="match status" value="1"/>
</dbReference>
<name>A0A0D2P405_GOSRA</name>
<comment type="similarity">
    <text evidence="1">Belongs to the ARG7 family.</text>
</comment>
<dbReference type="eggNOG" id="ENOG502S3J8">
    <property type="taxonomic scope" value="Eukaryota"/>
</dbReference>
<evidence type="ECO:0000313" key="4">
    <source>
        <dbReference type="EMBL" id="KJB21388.1"/>
    </source>
</evidence>
<dbReference type="InterPro" id="IPR003676">
    <property type="entry name" value="SAUR_fam"/>
</dbReference>
<sequence>MRKIRGFKIKKWLVRILRWFIRKARNPCGYYRLTQSESEAFWAKSIWSSKSGFSYVPIGQGPINEKLTKVLKGHLVVYVGQKDNDYHRVLVSIIYFNHPLSDELLREAEEEYGFSHQGGITISCLFLEFKRV</sequence>
<dbReference type="GO" id="GO:0009733">
    <property type="term" value="P:response to auxin"/>
    <property type="evidence" value="ECO:0007669"/>
    <property type="project" value="InterPro"/>
</dbReference>
<dbReference type="Pfam" id="PF02519">
    <property type="entry name" value="Auxin_inducible"/>
    <property type="match status" value="1"/>
</dbReference>
<dbReference type="AlphaFoldDB" id="A0A0D2P405"/>
<evidence type="ECO:0000256" key="2">
    <source>
        <dbReference type="ARBA" id="ARBA00022473"/>
    </source>
</evidence>
<evidence type="ECO:0000256" key="1">
    <source>
        <dbReference type="ARBA" id="ARBA00006974"/>
    </source>
</evidence>
<dbReference type="PANTHER" id="PTHR31374">
    <property type="entry name" value="AUXIN-INDUCED PROTEIN-LIKE-RELATED"/>
    <property type="match status" value="1"/>
</dbReference>